<dbReference type="Pfam" id="PF02397">
    <property type="entry name" value="Bac_transf"/>
    <property type="match status" value="1"/>
</dbReference>
<comment type="caution">
    <text evidence="2">The sequence shown here is derived from an EMBL/GenBank/DDBJ whole genome shotgun (WGS) entry which is preliminary data.</text>
</comment>
<dbReference type="PANTHER" id="PTHR30576">
    <property type="entry name" value="COLANIC BIOSYNTHESIS UDP-GLUCOSE LIPID CARRIER TRANSFERASE"/>
    <property type="match status" value="1"/>
</dbReference>
<protein>
    <recommendedName>
        <fullName evidence="1">Bacterial sugar transferase domain-containing protein</fullName>
    </recommendedName>
</protein>
<evidence type="ECO:0000259" key="1">
    <source>
        <dbReference type="Pfam" id="PF02397"/>
    </source>
</evidence>
<dbReference type="GO" id="GO:0016780">
    <property type="term" value="F:phosphotransferase activity, for other substituted phosphate groups"/>
    <property type="evidence" value="ECO:0007669"/>
    <property type="project" value="TreeGrafter"/>
</dbReference>
<evidence type="ECO:0000313" key="2">
    <source>
        <dbReference type="EMBL" id="KKL84456.1"/>
    </source>
</evidence>
<feature type="non-terminal residue" evidence="2">
    <location>
        <position position="1"/>
    </location>
</feature>
<name>A0A0F9G203_9ZZZZ</name>
<reference evidence="2" key="1">
    <citation type="journal article" date="2015" name="Nature">
        <title>Complex archaea that bridge the gap between prokaryotes and eukaryotes.</title>
        <authorList>
            <person name="Spang A."/>
            <person name="Saw J.H."/>
            <person name="Jorgensen S.L."/>
            <person name="Zaremba-Niedzwiedzka K."/>
            <person name="Martijn J."/>
            <person name="Lind A.E."/>
            <person name="van Eijk R."/>
            <person name="Schleper C."/>
            <person name="Guy L."/>
            <person name="Ettema T.J."/>
        </authorList>
    </citation>
    <scope>NUCLEOTIDE SEQUENCE</scope>
</reference>
<gene>
    <name evidence="2" type="ORF">LCGC14_1964590</name>
</gene>
<feature type="domain" description="Bacterial sugar transferase" evidence="1">
    <location>
        <begin position="3"/>
        <end position="50"/>
    </location>
</feature>
<dbReference type="AlphaFoldDB" id="A0A0F9G203"/>
<dbReference type="PANTHER" id="PTHR30576:SF10">
    <property type="entry name" value="SLL5057 PROTEIN"/>
    <property type="match status" value="1"/>
</dbReference>
<accession>A0A0F9G203</accession>
<organism evidence="2">
    <name type="scientific">marine sediment metagenome</name>
    <dbReference type="NCBI Taxonomy" id="412755"/>
    <lineage>
        <taxon>unclassified sequences</taxon>
        <taxon>metagenomes</taxon>
        <taxon>ecological metagenomes</taxon>
    </lineage>
</organism>
<dbReference type="EMBL" id="LAZR01021692">
    <property type="protein sequence ID" value="KKL84456.1"/>
    <property type="molecule type" value="Genomic_DNA"/>
</dbReference>
<dbReference type="InterPro" id="IPR003362">
    <property type="entry name" value="Bact_transf"/>
</dbReference>
<sequence length="71" mass="8021">AVPGMTGLWQVSGKNRLTFNKMVRLDIQYWRKKSIWLDTKILLGTPLAIVSQIKDSLQNKQLHANGGTRDA</sequence>
<proteinExistence type="predicted"/>